<evidence type="ECO:0000259" key="1">
    <source>
        <dbReference type="PROSITE" id="PS51186"/>
    </source>
</evidence>
<dbReference type="Gene3D" id="3.40.630.30">
    <property type="match status" value="1"/>
</dbReference>
<comment type="caution">
    <text evidence="2">The sequence shown here is derived from an EMBL/GenBank/DDBJ whole genome shotgun (WGS) entry which is preliminary data.</text>
</comment>
<dbReference type="CDD" id="cd04301">
    <property type="entry name" value="NAT_SF"/>
    <property type="match status" value="1"/>
</dbReference>
<gene>
    <name evidence="2" type="ORF">BJI46_10945</name>
</gene>
<dbReference type="OrthoDB" id="9789605at2"/>
<dbReference type="InterPro" id="IPR000182">
    <property type="entry name" value="GNAT_dom"/>
</dbReference>
<proteinExistence type="predicted"/>
<dbReference type="PROSITE" id="PS51186">
    <property type="entry name" value="GNAT"/>
    <property type="match status" value="1"/>
</dbReference>
<dbReference type="STRING" id="1262585.BJI46_10945"/>
<organism evidence="2 3">
    <name type="scientific">Acinetobacter qingfengensis</name>
    <dbReference type="NCBI Taxonomy" id="1262585"/>
    <lineage>
        <taxon>Bacteria</taxon>
        <taxon>Pseudomonadati</taxon>
        <taxon>Pseudomonadota</taxon>
        <taxon>Gammaproteobacteria</taxon>
        <taxon>Moraxellales</taxon>
        <taxon>Moraxellaceae</taxon>
        <taxon>Acinetobacter</taxon>
    </lineage>
</organism>
<keyword evidence="3" id="KW-1185">Reference proteome</keyword>
<dbReference type="PANTHER" id="PTHR43451">
    <property type="entry name" value="ACETYLTRANSFERASE (GNAT) FAMILY PROTEIN"/>
    <property type="match status" value="1"/>
</dbReference>
<dbReference type="Pfam" id="PF13673">
    <property type="entry name" value="Acetyltransf_10"/>
    <property type="match status" value="1"/>
</dbReference>
<reference evidence="2 3" key="1">
    <citation type="submission" date="2016-09" db="EMBL/GenBank/DDBJ databases">
        <authorList>
            <person name="Capua I."/>
            <person name="De Benedictis P."/>
            <person name="Joannis T."/>
            <person name="Lombin L.H."/>
            <person name="Cattoli G."/>
        </authorList>
    </citation>
    <scope>NUCLEOTIDE SEQUENCE [LARGE SCALE GENOMIC DNA]</scope>
    <source>
        <strain evidence="2 3">ANC 4671</strain>
    </source>
</reference>
<name>A0A1E7RCE6_9GAMM</name>
<dbReference type="SUPFAM" id="SSF55729">
    <property type="entry name" value="Acyl-CoA N-acyltransferases (Nat)"/>
    <property type="match status" value="1"/>
</dbReference>
<accession>A0A1E7RCE6</accession>
<dbReference type="InterPro" id="IPR052564">
    <property type="entry name" value="N-acetyltrans/Recomb-assoc"/>
</dbReference>
<dbReference type="AlphaFoldDB" id="A0A1E7RCE6"/>
<dbReference type="Proteomes" id="UP000185895">
    <property type="component" value="Unassembled WGS sequence"/>
</dbReference>
<dbReference type="InterPro" id="IPR016181">
    <property type="entry name" value="Acyl_CoA_acyltransferase"/>
</dbReference>
<evidence type="ECO:0000313" key="2">
    <source>
        <dbReference type="EMBL" id="OEY97044.1"/>
    </source>
</evidence>
<sequence length="150" mass="17156">MNGIRPAQLTDAAAIEAIIQPYIDDFAVDNMGRQCLNYQSILKVLGLADVEYFVYSDAELIIGAIAYQKPAHLLHFFVDQRYQHQGVGKKMWQFVENKIRAENILAVTVNSSCYAEKIYQHFGFMPTQSVIEDRGLRFIPMKKTYLSNNT</sequence>
<feature type="domain" description="N-acetyltransferase" evidence="1">
    <location>
        <begin position="2"/>
        <end position="146"/>
    </location>
</feature>
<dbReference type="GO" id="GO:0016747">
    <property type="term" value="F:acyltransferase activity, transferring groups other than amino-acyl groups"/>
    <property type="evidence" value="ECO:0007669"/>
    <property type="project" value="InterPro"/>
</dbReference>
<dbReference type="PANTHER" id="PTHR43451:SF1">
    <property type="entry name" value="ACETYLTRANSFERASE"/>
    <property type="match status" value="1"/>
</dbReference>
<dbReference type="EMBL" id="MKKK01000014">
    <property type="protein sequence ID" value="OEY97044.1"/>
    <property type="molecule type" value="Genomic_DNA"/>
</dbReference>
<protein>
    <recommendedName>
        <fullName evidence="1">N-acetyltransferase domain-containing protein</fullName>
    </recommendedName>
</protein>
<evidence type="ECO:0000313" key="3">
    <source>
        <dbReference type="Proteomes" id="UP000185895"/>
    </source>
</evidence>